<protein>
    <recommendedName>
        <fullName evidence="4">DUF4261 domain-containing protein</fullName>
    </recommendedName>
</protein>
<reference evidence="2 3" key="1">
    <citation type="submission" date="2020-06" db="EMBL/GenBank/DDBJ databases">
        <authorList>
            <person name="Kim S.-J."/>
            <person name="Park S.-J."/>
        </authorList>
    </citation>
    <scope>NUCLEOTIDE SEQUENCE [LARGE SCALE GENOMIC DNA]</scope>
    <source>
        <strain evidence="2 3">SW-151</strain>
    </source>
</reference>
<dbReference type="EMBL" id="JABWMH010000002">
    <property type="protein sequence ID" value="NVD27690.1"/>
    <property type="molecule type" value="Genomic_DNA"/>
</dbReference>
<evidence type="ECO:0000256" key="1">
    <source>
        <dbReference type="SAM" id="MobiDB-lite"/>
    </source>
</evidence>
<comment type="caution">
    <text evidence="2">The sequence shown here is derived from an EMBL/GenBank/DDBJ whole genome shotgun (WGS) entry which is preliminary data.</text>
</comment>
<name>A0ABX2N1U1_9SPHN</name>
<dbReference type="Proteomes" id="UP000652427">
    <property type="component" value="Unassembled WGS sequence"/>
</dbReference>
<feature type="region of interest" description="Disordered" evidence="1">
    <location>
        <begin position="216"/>
        <end position="236"/>
    </location>
</feature>
<sequence>MISDPALLIVAPMMNGFDLAHFPWPRAAGDRLLVNGAKFDDLDMLEVIVDGMPFLLSRLSAEETRQKFADESFRPLSGDLPYPDGSAIGIGPRDIVTSARHLPEINCRLLMLGKWIGTILAATAAAWGPSGGLVHFADYDKAVSDYLAGGPFPPDFQICFAEERKGRFLTRGLAYFADREIRLSVGTDYEASDVAEQLARIVDDIVTHGKIDIPGSPRTSIKRHPLSGSDGDDHGYFDISFESQPTITG</sequence>
<keyword evidence="3" id="KW-1185">Reference proteome</keyword>
<gene>
    <name evidence="2" type="ORF">HUO14_07215</name>
</gene>
<organism evidence="2 3">
    <name type="scientific">Parasphingorhabdus flavimaris</name>
    <dbReference type="NCBI Taxonomy" id="266812"/>
    <lineage>
        <taxon>Bacteria</taxon>
        <taxon>Pseudomonadati</taxon>
        <taxon>Pseudomonadota</taxon>
        <taxon>Alphaproteobacteria</taxon>
        <taxon>Sphingomonadales</taxon>
        <taxon>Sphingomonadaceae</taxon>
        <taxon>Parasphingorhabdus</taxon>
    </lineage>
</organism>
<proteinExistence type="predicted"/>
<dbReference type="RefSeq" id="WP_176279188.1">
    <property type="nucleotide sequence ID" value="NZ_JABWMH010000002.1"/>
</dbReference>
<accession>A0ABX2N1U1</accession>
<evidence type="ECO:0000313" key="2">
    <source>
        <dbReference type="EMBL" id="NVD27690.1"/>
    </source>
</evidence>
<evidence type="ECO:0000313" key="3">
    <source>
        <dbReference type="Proteomes" id="UP000652427"/>
    </source>
</evidence>
<evidence type="ECO:0008006" key="4">
    <source>
        <dbReference type="Google" id="ProtNLM"/>
    </source>
</evidence>